<reference evidence="1 2" key="1">
    <citation type="submission" date="2015-08" db="EMBL/GenBank/DDBJ databases">
        <title>Emmonsia species relationships and genome sequence.</title>
        <authorList>
            <person name="Cuomo C.A."/>
            <person name="Schwartz I.S."/>
            <person name="Kenyon C."/>
            <person name="De Hoog G.S."/>
            <person name="Govender N.P."/>
            <person name="Botha A."/>
            <person name="Moreno L."/>
            <person name="De Vries M."/>
            <person name="Munoz J.F."/>
            <person name="Stielow J.B."/>
        </authorList>
    </citation>
    <scope>NUCLEOTIDE SEQUENCE [LARGE SCALE GENOMIC DNA]</scope>
    <source>
        <strain evidence="1 2">EI222</strain>
    </source>
</reference>
<dbReference type="EMBL" id="LGTZ01000826">
    <property type="protein sequence ID" value="OJD23304.1"/>
    <property type="molecule type" value="Genomic_DNA"/>
</dbReference>
<proteinExistence type="predicted"/>
<evidence type="ECO:0000313" key="1">
    <source>
        <dbReference type="EMBL" id="OJD23304.1"/>
    </source>
</evidence>
<dbReference type="VEuPathDB" id="FungiDB:ACJ73_05340"/>
<sequence>MRLPKDRKSDAGRSGMLVVVWWLNAQNWPSSSWSSGWWKLSSVESEYHESETEIWAATQTCVGKCAKLLLHSRTVGASPKGTVSFSTQLKTTFSGAFRPYKGAAIVKVQFQQRKQVLRGGKQIAQSIATDRAQPRTALNKEALGQRQMEVA</sequence>
<dbReference type="Proteomes" id="UP000242791">
    <property type="component" value="Unassembled WGS sequence"/>
</dbReference>
<comment type="caution">
    <text evidence="1">The sequence shown here is derived from an EMBL/GenBank/DDBJ whole genome shotgun (WGS) entry which is preliminary data.</text>
</comment>
<dbReference type="AlphaFoldDB" id="A0A1J9Q464"/>
<accession>A0A1J9Q464</accession>
<evidence type="ECO:0000313" key="2">
    <source>
        <dbReference type="Proteomes" id="UP000242791"/>
    </source>
</evidence>
<keyword evidence="2" id="KW-1185">Reference proteome</keyword>
<organism evidence="1 2">
    <name type="scientific">Blastomyces percursus</name>
    <dbReference type="NCBI Taxonomy" id="1658174"/>
    <lineage>
        <taxon>Eukaryota</taxon>
        <taxon>Fungi</taxon>
        <taxon>Dikarya</taxon>
        <taxon>Ascomycota</taxon>
        <taxon>Pezizomycotina</taxon>
        <taxon>Eurotiomycetes</taxon>
        <taxon>Eurotiomycetidae</taxon>
        <taxon>Onygenales</taxon>
        <taxon>Ajellomycetaceae</taxon>
        <taxon>Blastomyces</taxon>
    </lineage>
</organism>
<gene>
    <name evidence="1" type="ORF">ACJ73_05340</name>
</gene>
<protein>
    <submittedName>
        <fullName evidence="1">Uncharacterized protein</fullName>
    </submittedName>
</protein>
<name>A0A1J9Q464_9EURO</name>